<evidence type="ECO:0000256" key="2">
    <source>
        <dbReference type="ARBA" id="ARBA00022833"/>
    </source>
</evidence>
<dbReference type="PROSITE" id="PS50119">
    <property type="entry name" value="ZF_BBOX"/>
    <property type="match status" value="1"/>
</dbReference>
<dbReference type="GeneTree" id="ENSGT00940000161010"/>
<dbReference type="CDD" id="cd19768">
    <property type="entry name" value="Bbox2_TRIM14"/>
    <property type="match status" value="1"/>
</dbReference>
<sequence length="283" mass="32366">GTGPSGRPPWLRPRPTSGAAAEEEAYRRSPCEEEEEEAAAAGKWRCPEHSSREAELFCGHCRRCVCALCPVLGAHRGHPVRLIREEAVLKQVVTADVSKLKKLTNECLKKLAFKKKQEVDNIKQISKAADDLKNHALASKTWLTEKFTQLRLLLDEEEALAKKFIDKNTEHALRTYDEQVDLCQDQINDISSFSDQVRRIQKQLDPVQLLQDYTATEKEIQQQMIPAEQWHPVPVTFEHVKNYFKCFAGAVQNNVQTPLEVRLKEGHLTWQKLFDWGPHGLLH</sequence>
<dbReference type="InterPro" id="IPR058030">
    <property type="entry name" value="TRIM8/14/16/25/29/45/65_CC"/>
</dbReference>
<evidence type="ECO:0000256" key="1">
    <source>
        <dbReference type="ARBA" id="ARBA00022771"/>
    </source>
</evidence>
<feature type="domain" description="B box-type" evidence="5">
    <location>
        <begin position="46"/>
        <end position="83"/>
    </location>
</feature>
<keyword evidence="7" id="KW-1185">Reference proteome</keyword>
<feature type="region of interest" description="Disordered" evidence="4">
    <location>
        <begin position="1"/>
        <end position="34"/>
    </location>
</feature>
<keyword evidence="1 3" id="KW-0863">Zinc-finger</keyword>
<feature type="compositionally biased region" description="Pro residues" evidence="4">
    <location>
        <begin position="1"/>
        <end position="12"/>
    </location>
</feature>
<dbReference type="Ensembl" id="ENSOANT00000056585.1">
    <property type="protein sequence ID" value="ENSOANP00000040843.1"/>
    <property type="gene ID" value="ENSOANG00000043330.1"/>
</dbReference>
<evidence type="ECO:0000256" key="4">
    <source>
        <dbReference type="SAM" id="MobiDB-lite"/>
    </source>
</evidence>
<dbReference type="PANTHER" id="PTHR24103">
    <property type="entry name" value="E3 UBIQUITIN-PROTEIN LIGASE TRIM"/>
    <property type="match status" value="1"/>
</dbReference>
<dbReference type="Pfam" id="PF00643">
    <property type="entry name" value="zf-B_box"/>
    <property type="match status" value="1"/>
</dbReference>
<evidence type="ECO:0000256" key="3">
    <source>
        <dbReference type="PROSITE-ProRule" id="PRU00024"/>
    </source>
</evidence>
<dbReference type="Pfam" id="PF25600">
    <property type="entry name" value="TRIM_CC"/>
    <property type="match status" value="1"/>
</dbReference>
<reference evidence="6 7" key="1">
    <citation type="journal article" date="2008" name="Nature">
        <title>Genome analysis of the platypus reveals unique signatures of evolution.</title>
        <authorList>
            <person name="Warren W.C."/>
            <person name="Hillier L.W."/>
            <person name="Marshall Graves J.A."/>
            <person name="Birney E."/>
            <person name="Ponting C.P."/>
            <person name="Grutzner F."/>
            <person name="Belov K."/>
            <person name="Miller W."/>
            <person name="Clarke L."/>
            <person name="Chinwalla A.T."/>
            <person name="Yang S.P."/>
            <person name="Heger A."/>
            <person name="Locke D.P."/>
            <person name="Miethke P."/>
            <person name="Waters P.D."/>
            <person name="Veyrunes F."/>
            <person name="Fulton L."/>
            <person name="Fulton B."/>
            <person name="Graves T."/>
            <person name="Wallis J."/>
            <person name="Puente X.S."/>
            <person name="Lopez-Otin C."/>
            <person name="Ordonez G.R."/>
            <person name="Eichler E.E."/>
            <person name="Chen L."/>
            <person name="Cheng Z."/>
            <person name="Deakin J.E."/>
            <person name="Alsop A."/>
            <person name="Thompson K."/>
            <person name="Kirby P."/>
            <person name="Papenfuss A.T."/>
            <person name="Wakefield M.J."/>
            <person name="Olender T."/>
            <person name="Lancet D."/>
            <person name="Huttley G.A."/>
            <person name="Smit A.F."/>
            <person name="Pask A."/>
            <person name="Temple-Smith P."/>
            <person name="Batzer M.A."/>
            <person name="Walker J.A."/>
            <person name="Konkel M.K."/>
            <person name="Harris R.S."/>
            <person name="Whittington C.M."/>
            <person name="Wong E.S."/>
            <person name="Gemmell N.J."/>
            <person name="Buschiazzo E."/>
            <person name="Vargas Jentzsch I.M."/>
            <person name="Merkel A."/>
            <person name="Schmitz J."/>
            <person name="Zemann A."/>
            <person name="Churakov G."/>
            <person name="Kriegs J.O."/>
            <person name="Brosius J."/>
            <person name="Murchison E.P."/>
            <person name="Sachidanandam R."/>
            <person name="Smith C."/>
            <person name="Hannon G.J."/>
            <person name="Tsend-Ayush E."/>
            <person name="McMillan D."/>
            <person name="Attenborough R."/>
            <person name="Rens W."/>
            <person name="Ferguson-Smith M."/>
            <person name="Lefevre C.M."/>
            <person name="Sharp J.A."/>
            <person name="Nicholas K.R."/>
            <person name="Ray D.A."/>
            <person name="Kube M."/>
            <person name="Reinhardt R."/>
            <person name="Pringle T.H."/>
            <person name="Taylor J."/>
            <person name="Jones R.C."/>
            <person name="Nixon B."/>
            <person name="Dacheux J.L."/>
            <person name="Niwa H."/>
            <person name="Sekita Y."/>
            <person name="Huang X."/>
            <person name="Stark A."/>
            <person name="Kheradpour P."/>
            <person name="Kellis M."/>
            <person name="Flicek P."/>
            <person name="Chen Y."/>
            <person name="Webber C."/>
            <person name="Hardison R."/>
            <person name="Nelson J."/>
            <person name="Hallsworth-Pepin K."/>
            <person name="Delehaunty K."/>
            <person name="Markovic C."/>
            <person name="Minx P."/>
            <person name="Feng Y."/>
            <person name="Kremitzki C."/>
            <person name="Mitreva M."/>
            <person name="Glasscock J."/>
            <person name="Wylie T."/>
            <person name="Wohldmann P."/>
            <person name="Thiru P."/>
            <person name="Nhan M.N."/>
            <person name="Pohl C.S."/>
            <person name="Smith S.M."/>
            <person name="Hou S."/>
            <person name="Nefedov M."/>
            <person name="de Jong P.J."/>
            <person name="Renfree M.B."/>
            <person name="Mardis E.R."/>
            <person name="Wilson R.K."/>
        </authorList>
    </citation>
    <scope>NUCLEOTIDE SEQUENCE [LARGE SCALE GENOMIC DNA]</scope>
    <source>
        <strain evidence="6 7">Glennie</strain>
    </source>
</reference>
<dbReference type="SUPFAM" id="SSF57845">
    <property type="entry name" value="B-box zinc-binding domain"/>
    <property type="match status" value="1"/>
</dbReference>
<dbReference type="InterPro" id="IPR050143">
    <property type="entry name" value="TRIM/RBCC"/>
</dbReference>
<keyword evidence="1 3" id="KW-0479">Metal-binding</keyword>
<accession>A0A6I8NHX6</accession>
<dbReference type="SMART" id="SM00336">
    <property type="entry name" value="BBOX"/>
    <property type="match status" value="1"/>
</dbReference>
<name>A0A6I8NHX6_ORNAN</name>
<keyword evidence="2" id="KW-0862">Zinc</keyword>
<dbReference type="AlphaFoldDB" id="A0A6I8NHX6"/>
<protein>
    <recommendedName>
        <fullName evidence="5">B box-type domain-containing protein</fullName>
    </recommendedName>
</protein>
<reference evidence="6" key="2">
    <citation type="submission" date="2025-08" db="UniProtKB">
        <authorList>
            <consortium name="Ensembl"/>
        </authorList>
    </citation>
    <scope>IDENTIFICATION</scope>
    <source>
        <strain evidence="6">Glennie</strain>
    </source>
</reference>
<evidence type="ECO:0000313" key="6">
    <source>
        <dbReference type="Ensembl" id="ENSOANP00000040843.1"/>
    </source>
</evidence>
<dbReference type="Proteomes" id="UP000002279">
    <property type="component" value="Chromosome X5"/>
</dbReference>
<reference evidence="6" key="3">
    <citation type="submission" date="2025-09" db="UniProtKB">
        <authorList>
            <consortium name="Ensembl"/>
        </authorList>
    </citation>
    <scope>IDENTIFICATION</scope>
    <source>
        <strain evidence="6">Glennie</strain>
    </source>
</reference>
<organism evidence="6 7">
    <name type="scientific">Ornithorhynchus anatinus</name>
    <name type="common">Duckbill platypus</name>
    <dbReference type="NCBI Taxonomy" id="9258"/>
    <lineage>
        <taxon>Eukaryota</taxon>
        <taxon>Metazoa</taxon>
        <taxon>Chordata</taxon>
        <taxon>Craniata</taxon>
        <taxon>Vertebrata</taxon>
        <taxon>Euteleostomi</taxon>
        <taxon>Mammalia</taxon>
        <taxon>Monotremata</taxon>
        <taxon>Ornithorhynchidae</taxon>
        <taxon>Ornithorhynchus</taxon>
    </lineage>
</organism>
<proteinExistence type="predicted"/>
<dbReference type="Bgee" id="ENSOANG00000043330">
    <property type="expression patterns" value="Expressed in liver and 7 other cell types or tissues"/>
</dbReference>
<evidence type="ECO:0000313" key="7">
    <source>
        <dbReference type="Proteomes" id="UP000002279"/>
    </source>
</evidence>
<evidence type="ECO:0000259" key="5">
    <source>
        <dbReference type="PROSITE" id="PS50119"/>
    </source>
</evidence>
<dbReference type="InterPro" id="IPR000315">
    <property type="entry name" value="Znf_B-box"/>
</dbReference>
<dbReference type="GO" id="GO:0008270">
    <property type="term" value="F:zinc ion binding"/>
    <property type="evidence" value="ECO:0007669"/>
    <property type="project" value="UniProtKB-KW"/>
</dbReference>
<dbReference type="Gene3D" id="3.30.160.60">
    <property type="entry name" value="Classic Zinc Finger"/>
    <property type="match status" value="1"/>
</dbReference>